<protein>
    <submittedName>
        <fullName evidence="2">Uncharacterized protein</fullName>
    </submittedName>
</protein>
<gene>
    <name evidence="2" type="ordered locus">NATL1_08671</name>
</gene>
<evidence type="ECO:0000313" key="2">
    <source>
        <dbReference type="EMBL" id="ABM75425.1"/>
    </source>
</evidence>
<dbReference type="GO" id="GO:0030338">
    <property type="term" value="F:CMP-N-acetylneuraminate monooxygenase activity"/>
    <property type="evidence" value="ECO:0007669"/>
    <property type="project" value="TreeGrafter"/>
</dbReference>
<dbReference type="EMBL" id="CP000553">
    <property type="protein sequence ID" value="ABM75425.1"/>
    <property type="molecule type" value="Genomic_DNA"/>
</dbReference>
<dbReference type="AlphaFoldDB" id="A2C1R5"/>
<dbReference type="InterPro" id="IPR036866">
    <property type="entry name" value="RibonucZ/Hydroxyglut_hydro"/>
</dbReference>
<dbReference type="Gene3D" id="3.60.15.10">
    <property type="entry name" value="Ribonuclease Z/Hydroxyacylglutathione hydrolase-like"/>
    <property type="match status" value="1"/>
</dbReference>
<organism evidence="2 3">
    <name type="scientific">Prochlorococcus marinus (strain NATL1A)</name>
    <dbReference type="NCBI Taxonomy" id="167555"/>
    <lineage>
        <taxon>Bacteria</taxon>
        <taxon>Bacillati</taxon>
        <taxon>Cyanobacteriota</taxon>
        <taxon>Cyanophyceae</taxon>
        <taxon>Synechococcales</taxon>
        <taxon>Prochlorococcaceae</taxon>
        <taxon>Prochlorococcus</taxon>
    </lineage>
</organism>
<dbReference type="GO" id="GO:0046381">
    <property type="term" value="P:CMP-N-acetylneuraminate metabolic process"/>
    <property type="evidence" value="ECO:0007669"/>
    <property type="project" value="TreeGrafter"/>
</dbReference>
<accession>A2C1R5</accession>
<evidence type="ECO:0000313" key="3">
    <source>
        <dbReference type="Proteomes" id="UP000002592"/>
    </source>
</evidence>
<name>A2C1R5_PROM1</name>
<reference evidence="3" key="1">
    <citation type="journal article" date="2007" name="PLoS Genet.">
        <title>Patterns and implications of gene gain and loss in the evolution of Prochlorococcus.</title>
        <authorList>
            <person name="Kettler G.C."/>
            <person name="Martiny A.C."/>
            <person name="Huang K."/>
            <person name="Zucker J."/>
            <person name="Coleman M.L."/>
            <person name="Rodrigue S."/>
            <person name="Chen F."/>
            <person name="Lapidus A."/>
            <person name="Ferriera S."/>
            <person name="Johnson J."/>
            <person name="Steglich C."/>
            <person name="Church G.M."/>
            <person name="Richardson P."/>
            <person name="Chisholm S.W."/>
        </authorList>
    </citation>
    <scope>NUCLEOTIDE SEQUENCE [LARGE SCALE GENOMIC DNA]</scope>
    <source>
        <strain evidence="3">NATL1A</strain>
    </source>
</reference>
<comment type="similarity">
    <text evidence="1">Belongs to the CMP-Neu5Ac hydroxylase family.</text>
</comment>
<dbReference type="RefSeq" id="WP_011823570.1">
    <property type="nucleotide sequence ID" value="NC_008819.1"/>
</dbReference>
<dbReference type="SUPFAM" id="SSF56281">
    <property type="entry name" value="Metallo-hydrolase/oxidoreductase"/>
    <property type="match status" value="1"/>
</dbReference>
<dbReference type="eggNOG" id="COG2220">
    <property type="taxonomic scope" value="Bacteria"/>
</dbReference>
<dbReference type="GO" id="GO:0005737">
    <property type="term" value="C:cytoplasm"/>
    <property type="evidence" value="ECO:0007669"/>
    <property type="project" value="TreeGrafter"/>
</dbReference>
<dbReference type="Proteomes" id="UP000002592">
    <property type="component" value="Chromosome"/>
</dbReference>
<dbReference type="PANTHER" id="PTHR46522:SF1">
    <property type="entry name" value="INACTIVE CYTIDINE MONOPHOSPHATE-N-ACETYLNEURAMINIC ACID HYDROXYLASE"/>
    <property type="match status" value="1"/>
</dbReference>
<proteinExistence type="inferred from homology"/>
<dbReference type="InterPro" id="IPR027033">
    <property type="entry name" value="Cnh"/>
</dbReference>
<evidence type="ECO:0000256" key="1">
    <source>
        <dbReference type="ARBA" id="ARBA00010303"/>
    </source>
</evidence>
<dbReference type="HOGENOM" id="CLU_579846_0_0_3"/>
<sequence>MSYQINLRIHGHSCLELRTTTDIILFDPWLKGSAYWRSWWNFPEQKNIEELISEISNVENIYVYITHLHWDHFHGPSLRILYREIPKIKFLIPKVPETRLKNDLLKILGNKINIIEINHGQLYIVSPNIKIQPFLAGPILTDSAVLINCDNNYILNLNDSKQQKLMINQIKSNFREGKLKVMLRSHASANSRVCQRNRDGGVKLKADKKIEEYSKEFLLTARIFKPEVAIPFASNMCYLHKDTYKYNFYSNTSDKLLKFYRENIEYSDINLKLILPGEKLNVNDLKISENKTSRNQLFSDRYQVLKSYREKYKKKIERSEFIQGKGSFSEIIFKKYFYNVFKYTPFIISKLVHGKVAFIEKKDHIYNKFFIVDMRRKKIFLNAISYDDCETLIIVRPGVLNSCLMQNNLNSLGISKLLEVRSSSIRQYNLFFAICVASEIGSYPFISIKQSIRSFKIWIRRFREIIDYILIILRFNKLI</sequence>
<dbReference type="KEGG" id="pme:NATL1_08671"/>
<dbReference type="PANTHER" id="PTHR46522">
    <property type="entry name" value="CYTIDINE MONOPHOSPHATE-N-ACETYLNEURAMINIC ACID HYDROXYLASE"/>
    <property type="match status" value="1"/>
</dbReference>